<dbReference type="PANTHER" id="PTHR45626:SF50">
    <property type="entry name" value="TRANSCRIPTION TERMINATION FACTOR 2"/>
    <property type="match status" value="1"/>
</dbReference>
<evidence type="ECO:0000313" key="6">
    <source>
        <dbReference type="EMBL" id="KAK0421384.1"/>
    </source>
</evidence>
<dbReference type="PROSITE" id="PS51192">
    <property type="entry name" value="HELICASE_ATP_BIND_1"/>
    <property type="match status" value="1"/>
</dbReference>
<dbReference type="GO" id="GO:0008094">
    <property type="term" value="F:ATP-dependent activity, acting on DNA"/>
    <property type="evidence" value="ECO:0007669"/>
    <property type="project" value="TreeGrafter"/>
</dbReference>
<dbReference type="InterPro" id="IPR027417">
    <property type="entry name" value="P-loop_NTPase"/>
</dbReference>
<dbReference type="EMBL" id="JAUCMV010000002">
    <property type="protein sequence ID" value="KAK0421384.1"/>
    <property type="molecule type" value="Genomic_DNA"/>
</dbReference>
<dbReference type="InterPro" id="IPR038718">
    <property type="entry name" value="SNF2-like_sf"/>
</dbReference>
<dbReference type="Pfam" id="PF00176">
    <property type="entry name" value="SNF2-rel_dom"/>
    <property type="match status" value="1"/>
</dbReference>
<name>A0AA39M5K9_9BILA</name>
<evidence type="ECO:0000256" key="3">
    <source>
        <dbReference type="ARBA" id="ARBA00022840"/>
    </source>
</evidence>
<comment type="caution">
    <text evidence="6">The sequence shown here is derived from an EMBL/GenBank/DDBJ whole genome shotgun (WGS) entry which is preliminary data.</text>
</comment>
<evidence type="ECO:0000256" key="4">
    <source>
        <dbReference type="SAM" id="MobiDB-lite"/>
    </source>
</evidence>
<keyword evidence="7" id="KW-1185">Reference proteome</keyword>
<organism evidence="6 7">
    <name type="scientific">Steinernema hermaphroditum</name>
    <dbReference type="NCBI Taxonomy" id="289476"/>
    <lineage>
        <taxon>Eukaryota</taxon>
        <taxon>Metazoa</taxon>
        <taxon>Ecdysozoa</taxon>
        <taxon>Nematoda</taxon>
        <taxon>Chromadorea</taxon>
        <taxon>Rhabditida</taxon>
        <taxon>Tylenchina</taxon>
        <taxon>Panagrolaimomorpha</taxon>
        <taxon>Strongyloidoidea</taxon>
        <taxon>Steinernematidae</taxon>
        <taxon>Steinernema</taxon>
    </lineage>
</organism>
<dbReference type="GO" id="GO:0005524">
    <property type="term" value="F:ATP binding"/>
    <property type="evidence" value="ECO:0007669"/>
    <property type="project" value="UniProtKB-KW"/>
</dbReference>
<dbReference type="InterPro" id="IPR014001">
    <property type="entry name" value="Helicase_ATP-bd"/>
</dbReference>
<reference evidence="6" key="1">
    <citation type="submission" date="2023-06" db="EMBL/GenBank/DDBJ databases">
        <title>Genomic analysis of the entomopathogenic nematode Steinernema hermaphroditum.</title>
        <authorList>
            <person name="Schwarz E.M."/>
            <person name="Heppert J.K."/>
            <person name="Baniya A."/>
            <person name="Schwartz H.T."/>
            <person name="Tan C.-H."/>
            <person name="Antoshechkin I."/>
            <person name="Sternberg P.W."/>
            <person name="Goodrich-Blair H."/>
            <person name="Dillman A.R."/>
        </authorList>
    </citation>
    <scope>NUCLEOTIDE SEQUENCE</scope>
    <source>
        <strain evidence="6">PS9179</strain>
        <tissue evidence="6">Whole animal</tissue>
    </source>
</reference>
<dbReference type="AlphaFoldDB" id="A0AA39M5K9"/>
<evidence type="ECO:0000256" key="2">
    <source>
        <dbReference type="ARBA" id="ARBA00022801"/>
    </source>
</evidence>
<feature type="domain" description="Helicase ATP-binding" evidence="5">
    <location>
        <begin position="177"/>
        <end position="345"/>
    </location>
</feature>
<dbReference type="InterPro" id="IPR000330">
    <property type="entry name" value="SNF2_N"/>
</dbReference>
<dbReference type="Gene3D" id="3.40.50.10810">
    <property type="entry name" value="Tandem AAA-ATPase domain"/>
    <property type="match status" value="1"/>
</dbReference>
<keyword evidence="2" id="KW-0378">Hydrolase</keyword>
<sequence>MMNDAYNAGYYAKFNKNQIRNQIQKRASVSFNASKSTQRTNQKASSDQVEDTKDNEEKPKRRPEEHQEGTVVFALSDVSAGWFRQIEQRKHKLYANQKVRKNYSNVVNENCGRQHTDKIVASDLIIANVQTDQNVSETSRLELIANDGHGAECLNTLVKGLLMRRTKAQIDTETQKPLVELKPRVHTEVEVVFEGLEMRVYQQMFLASQQQVKQLLTNQEDMESYGMIGRQKNNGAAIAVQNPSYTIVITTYRLVATELVSKDLIDDEADEEQKGRRKFNDTSVLARVLWDRVILDEAHQIKNRTWNASRACCRLSAINRWCLTGTPIHNELWDVFSLIRFLRVTPFDEEKLWKECIMTERHGAECLNTLVKGLIMRRTKAQIDTETQKPLVELKPQQFAEVEVVFEGLEMRVYQHIFLASQHQVKQLLINQEDMERDHMIRRQKSNGAAVAVQNPFMFN</sequence>
<evidence type="ECO:0000259" key="5">
    <source>
        <dbReference type="PROSITE" id="PS51192"/>
    </source>
</evidence>
<keyword evidence="3" id="KW-0067">ATP-binding</keyword>
<dbReference type="Proteomes" id="UP001175271">
    <property type="component" value="Unassembled WGS sequence"/>
</dbReference>
<dbReference type="GO" id="GO:0005634">
    <property type="term" value="C:nucleus"/>
    <property type="evidence" value="ECO:0007669"/>
    <property type="project" value="TreeGrafter"/>
</dbReference>
<evidence type="ECO:0000256" key="1">
    <source>
        <dbReference type="ARBA" id="ARBA00022741"/>
    </source>
</evidence>
<feature type="compositionally biased region" description="Basic and acidic residues" evidence="4">
    <location>
        <begin position="50"/>
        <end position="68"/>
    </location>
</feature>
<dbReference type="GO" id="GO:0006281">
    <property type="term" value="P:DNA repair"/>
    <property type="evidence" value="ECO:0007669"/>
    <property type="project" value="TreeGrafter"/>
</dbReference>
<gene>
    <name evidence="6" type="ORF">QR680_015209</name>
</gene>
<dbReference type="PANTHER" id="PTHR45626">
    <property type="entry name" value="TRANSCRIPTION TERMINATION FACTOR 2-RELATED"/>
    <property type="match status" value="1"/>
</dbReference>
<dbReference type="InterPro" id="IPR050628">
    <property type="entry name" value="SNF2_RAD54_helicase_TF"/>
</dbReference>
<accession>A0AA39M5K9</accession>
<protein>
    <recommendedName>
        <fullName evidence="5">Helicase ATP-binding domain-containing protein</fullName>
    </recommendedName>
</protein>
<evidence type="ECO:0000313" key="7">
    <source>
        <dbReference type="Proteomes" id="UP001175271"/>
    </source>
</evidence>
<dbReference type="SUPFAM" id="SSF52540">
    <property type="entry name" value="P-loop containing nucleoside triphosphate hydrolases"/>
    <property type="match status" value="1"/>
</dbReference>
<proteinExistence type="predicted"/>
<feature type="compositionally biased region" description="Polar residues" evidence="4">
    <location>
        <begin position="29"/>
        <end position="47"/>
    </location>
</feature>
<keyword evidence="1" id="KW-0547">Nucleotide-binding</keyword>
<dbReference type="GO" id="GO:0016787">
    <property type="term" value="F:hydrolase activity"/>
    <property type="evidence" value="ECO:0007669"/>
    <property type="project" value="UniProtKB-KW"/>
</dbReference>
<feature type="region of interest" description="Disordered" evidence="4">
    <location>
        <begin position="29"/>
        <end position="68"/>
    </location>
</feature>